<gene>
    <name evidence="1" type="ORF">L1987_73778</name>
</gene>
<dbReference type="Proteomes" id="UP001056120">
    <property type="component" value="Linkage Group LG25"/>
</dbReference>
<reference evidence="2" key="1">
    <citation type="journal article" date="2022" name="Mol. Ecol. Resour.">
        <title>The genomes of chicory, endive, great burdock and yacon provide insights into Asteraceae palaeo-polyploidization history and plant inulin production.</title>
        <authorList>
            <person name="Fan W."/>
            <person name="Wang S."/>
            <person name="Wang H."/>
            <person name="Wang A."/>
            <person name="Jiang F."/>
            <person name="Liu H."/>
            <person name="Zhao H."/>
            <person name="Xu D."/>
            <person name="Zhang Y."/>
        </authorList>
    </citation>
    <scope>NUCLEOTIDE SEQUENCE [LARGE SCALE GENOMIC DNA]</scope>
    <source>
        <strain evidence="2">cv. Yunnan</strain>
    </source>
</reference>
<proteinExistence type="predicted"/>
<evidence type="ECO:0000313" key="1">
    <source>
        <dbReference type="EMBL" id="KAI3703588.1"/>
    </source>
</evidence>
<evidence type="ECO:0000313" key="2">
    <source>
        <dbReference type="Proteomes" id="UP001056120"/>
    </source>
</evidence>
<accession>A0ACB9A146</accession>
<organism evidence="1 2">
    <name type="scientific">Smallanthus sonchifolius</name>
    <dbReference type="NCBI Taxonomy" id="185202"/>
    <lineage>
        <taxon>Eukaryota</taxon>
        <taxon>Viridiplantae</taxon>
        <taxon>Streptophyta</taxon>
        <taxon>Embryophyta</taxon>
        <taxon>Tracheophyta</taxon>
        <taxon>Spermatophyta</taxon>
        <taxon>Magnoliopsida</taxon>
        <taxon>eudicotyledons</taxon>
        <taxon>Gunneridae</taxon>
        <taxon>Pentapetalae</taxon>
        <taxon>asterids</taxon>
        <taxon>campanulids</taxon>
        <taxon>Asterales</taxon>
        <taxon>Asteraceae</taxon>
        <taxon>Asteroideae</taxon>
        <taxon>Heliantheae alliance</taxon>
        <taxon>Millerieae</taxon>
        <taxon>Smallanthus</taxon>
    </lineage>
</organism>
<protein>
    <submittedName>
        <fullName evidence="1">Uncharacterized protein</fullName>
    </submittedName>
</protein>
<sequence length="269" mass="30738">MEPESRNNKDVVGDPNEKIQPSSLSPPSPHEFNLDHYQQMLKQTPKMVIIFAAIALSCLVIYHSSITLPFSGGYMRPQTAGSHPANSDADIMWFRDPFSQFDKDDDIQFSCDFFNGNPFDLRNLPNTGFSYVKSNEKTIQFYKFWYNSSMTYPGIHDQDAFNRIKSDPFICNLGLRIRFIDTTYFGGFCQPSRDLNKVCTMHANCCVGLENKVHDIGIMLDDWRKYIKSVANQTTTEGYRGSWTIPQLCRGSFDHPRPPKKNVGQGKKS</sequence>
<reference evidence="1 2" key="2">
    <citation type="journal article" date="2022" name="Mol. Ecol. Resour.">
        <title>The genomes of chicory, endive, great burdock and yacon provide insights into Asteraceae paleo-polyploidization history and plant inulin production.</title>
        <authorList>
            <person name="Fan W."/>
            <person name="Wang S."/>
            <person name="Wang H."/>
            <person name="Wang A."/>
            <person name="Jiang F."/>
            <person name="Liu H."/>
            <person name="Zhao H."/>
            <person name="Xu D."/>
            <person name="Zhang Y."/>
        </authorList>
    </citation>
    <scope>NUCLEOTIDE SEQUENCE [LARGE SCALE GENOMIC DNA]</scope>
    <source>
        <strain evidence="2">cv. Yunnan</strain>
        <tissue evidence="1">Leaves</tissue>
    </source>
</reference>
<comment type="caution">
    <text evidence="1">The sequence shown here is derived from an EMBL/GenBank/DDBJ whole genome shotgun (WGS) entry which is preliminary data.</text>
</comment>
<dbReference type="EMBL" id="CM042042">
    <property type="protein sequence ID" value="KAI3703588.1"/>
    <property type="molecule type" value="Genomic_DNA"/>
</dbReference>
<keyword evidence="2" id="KW-1185">Reference proteome</keyword>
<name>A0ACB9A146_9ASTR</name>